<protein>
    <submittedName>
        <fullName evidence="2">Uncharacterized protein</fullName>
    </submittedName>
</protein>
<dbReference type="PATRIC" id="fig|1263868.3.peg.2019"/>
<dbReference type="AlphaFoldDB" id="M5S741"/>
<evidence type="ECO:0000256" key="1">
    <source>
        <dbReference type="SAM" id="MobiDB-lite"/>
    </source>
</evidence>
<dbReference type="STRING" id="1263868.RESH_01865"/>
<evidence type="ECO:0000313" key="3">
    <source>
        <dbReference type="Proteomes" id="UP000011996"/>
    </source>
</evidence>
<evidence type="ECO:0000313" key="2">
    <source>
        <dbReference type="EMBL" id="EMI27463.1"/>
    </source>
</evidence>
<dbReference type="Proteomes" id="UP000011996">
    <property type="component" value="Unassembled WGS sequence"/>
</dbReference>
<feature type="compositionally biased region" description="Basic and acidic residues" evidence="1">
    <location>
        <begin position="1"/>
        <end position="12"/>
    </location>
</feature>
<sequence length="93" mass="10790">MEEQRAGDKDSESPLVYNDRPTQIDSDGLDQSFDAKCFAMRPGKSRLVSFGLTLLDAARNRIDLERFEKSRFTIRFACIVRQRYPPHHPLPTY</sequence>
<proteinExistence type="predicted"/>
<gene>
    <name evidence="2" type="ORF">RESH_01865</name>
</gene>
<organism evidence="2 3">
    <name type="scientific">Rhodopirellula europaea SH398</name>
    <dbReference type="NCBI Taxonomy" id="1263868"/>
    <lineage>
        <taxon>Bacteria</taxon>
        <taxon>Pseudomonadati</taxon>
        <taxon>Planctomycetota</taxon>
        <taxon>Planctomycetia</taxon>
        <taxon>Pirellulales</taxon>
        <taxon>Pirellulaceae</taxon>
        <taxon>Rhodopirellula</taxon>
    </lineage>
</organism>
<name>M5S741_9BACT</name>
<dbReference type="EMBL" id="ANOF01000063">
    <property type="protein sequence ID" value="EMI27463.1"/>
    <property type="molecule type" value="Genomic_DNA"/>
</dbReference>
<accession>M5S741</accession>
<feature type="region of interest" description="Disordered" evidence="1">
    <location>
        <begin position="1"/>
        <end position="29"/>
    </location>
</feature>
<reference evidence="2 3" key="1">
    <citation type="journal article" date="2013" name="Mar. Genomics">
        <title>Expression of sulfatases in Rhodopirellula baltica and the diversity of sulfatases in the genus Rhodopirellula.</title>
        <authorList>
            <person name="Wegner C.E."/>
            <person name="Richter-Heitmann T."/>
            <person name="Klindworth A."/>
            <person name="Klockow C."/>
            <person name="Richter M."/>
            <person name="Achstetter T."/>
            <person name="Glockner F.O."/>
            <person name="Harder J."/>
        </authorList>
    </citation>
    <scope>NUCLEOTIDE SEQUENCE [LARGE SCALE GENOMIC DNA]</scope>
    <source>
        <strain evidence="2 3">SH398</strain>
    </source>
</reference>
<comment type="caution">
    <text evidence="2">The sequence shown here is derived from an EMBL/GenBank/DDBJ whole genome shotgun (WGS) entry which is preliminary data.</text>
</comment>